<dbReference type="EMBL" id="BNCJ01000002">
    <property type="protein sequence ID" value="GHF40983.1"/>
    <property type="molecule type" value="Genomic_DNA"/>
</dbReference>
<evidence type="ECO:0000313" key="3">
    <source>
        <dbReference type="EMBL" id="GHF40983.1"/>
    </source>
</evidence>
<gene>
    <name evidence="3" type="ORF">GCM10017056_10740</name>
</gene>
<dbReference type="AlphaFoldDB" id="A0A8J3GUW9"/>
<protein>
    <recommendedName>
        <fullName evidence="5">Peptidase M23</fullName>
    </recommendedName>
</protein>
<dbReference type="InterPro" id="IPR018152">
    <property type="entry name" value="SOD_Cu/Zn_BS"/>
</dbReference>
<evidence type="ECO:0008006" key="5">
    <source>
        <dbReference type="Google" id="ProtNLM"/>
    </source>
</evidence>
<keyword evidence="1" id="KW-0472">Membrane</keyword>
<proteinExistence type="predicted"/>
<feature type="signal peptide" evidence="2">
    <location>
        <begin position="1"/>
        <end position="17"/>
    </location>
</feature>
<organism evidence="3 4">
    <name type="scientific">Seohaeicola zhoushanensis</name>
    <dbReference type="NCBI Taxonomy" id="1569283"/>
    <lineage>
        <taxon>Bacteria</taxon>
        <taxon>Pseudomonadati</taxon>
        <taxon>Pseudomonadota</taxon>
        <taxon>Alphaproteobacteria</taxon>
        <taxon>Rhodobacterales</taxon>
        <taxon>Roseobacteraceae</taxon>
        <taxon>Seohaeicola</taxon>
    </lineage>
</organism>
<reference evidence="3" key="1">
    <citation type="journal article" date="2014" name="Int. J. Syst. Evol. Microbiol.">
        <title>Complete genome sequence of Corynebacterium casei LMG S-19264T (=DSM 44701T), isolated from a smear-ripened cheese.</title>
        <authorList>
            <consortium name="US DOE Joint Genome Institute (JGI-PGF)"/>
            <person name="Walter F."/>
            <person name="Albersmeier A."/>
            <person name="Kalinowski J."/>
            <person name="Ruckert C."/>
        </authorList>
    </citation>
    <scope>NUCLEOTIDE SEQUENCE</scope>
    <source>
        <strain evidence="3">KCTC 42650</strain>
    </source>
</reference>
<evidence type="ECO:0000256" key="2">
    <source>
        <dbReference type="SAM" id="SignalP"/>
    </source>
</evidence>
<accession>A0A8J3GUW9</accession>
<keyword evidence="2" id="KW-0732">Signal</keyword>
<sequence>MKRLALLAGLAATPALAHPGAHLHPHGSGDWLALVMGLAVVAAAGGLAYARSRSRK</sequence>
<keyword evidence="1" id="KW-0812">Transmembrane</keyword>
<evidence type="ECO:0000256" key="1">
    <source>
        <dbReference type="SAM" id="Phobius"/>
    </source>
</evidence>
<keyword evidence="4" id="KW-1185">Reference proteome</keyword>
<keyword evidence="1" id="KW-1133">Transmembrane helix</keyword>
<dbReference type="PROSITE" id="PS00087">
    <property type="entry name" value="SOD_CU_ZN_1"/>
    <property type="match status" value="1"/>
</dbReference>
<dbReference type="RefSeq" id="WP_189679009.1">
    <property type="nucleotide sequence ID" value="NZ_BNCJ01000002.1"/>
</dbReference>
<evidence type="ECO:0000313" key="4">
    <source>
        <dbReference type="Proteomes" id="UP000626220"/>
    </source>
</evidence>
<name>A0A8J3GUW9_9RHOB</name>
<comment type="caution">
    <text evidence="3">The sequence shown here is derived from an EMBL/GenBank/DDBJ whole genome shotgun (WGS) entry which is preliminary data.</text>
</comment>
<feature type="transmembrane region" description="Helical" evidence="1">
    <location>
        <begin position="33"/>
        <end position="50"/>
    </location>
</feature>
<dbReference type="Proteomes" id="UP000626220">
    <property type="component" value="Unassembled WGS sequence"/>
</dbReference>
<reference evidence="3" key="2">
    <citation type="submission" date="2020-09" db="EMBL/GenBank/DDBJ databases">
        <authorList>
            <person name="Sun Q."/>
            <person name="Kim S."/>
        </authorList>
    </citation>
    <scope>NUCLEOTIDE SEQUENCE</scope>
    <source>
        <strain evidence="3">KCTC 42650</strain>
    </source>
</reference>
<feature type="chain" id="PRO_5035263916" description="Peptidase M23" evidence="2">
    <location>
        <begin position="18"/>
        <end position="56"/>
    </location>
</feature>